<evidence type="ECO:0000256" key="4">
    <source>
        <dbReference type="ARBA" id="ARBA00022989"/>
    </source>
</evidence>
<feature type="transmembrane region" description="Helical" evidence="6">
    <location>
        <begin position="158"/>
        <end position="174"/>
    </location>
</feature>
<dbReference type="Pfam" id="PF02653">
    <property type="entry name" value="BPD_transp_2"/>
    <property type="match status" value="1"/>
</dbReference>
<dbReference type="EMBL" id="LR743507">
    <property type="protein sequence ID" value="CAA2104731.1"/>
    <property type="molecule type" value="Genomic_DNA"/>
</dbReference>
<keyword evidence="4 6" id="KW-1133">Transmembrane helix</keyword>
<protein>
    <recommendedName>
        <fullName evidence="8">Branched-chain amino acid ABC transporter permease</fullName>
    </recommendedName>
</protein>
<evidence type="ECO:0000313" key="7">
    <source>
        <dbReference type="EMBL" id="CAA2104731.1"/>
    </source>
</evidence>
<evidence type="ECO:0000256" key="3">
    <source>
        <dbReference type="ARBA" id="ARBA00022692"/>
    </source>
</evidence>
<feature type="transmembrane region" description="Helical" evidence="6">
    <location>
        <begin position="9"/>
        <end position="26"/>
    </location>
</feature>
<evidence type="ECO:0000256" key="6">
    <source>
        <dbReference type="SAM" id="Phobius"/>
    </source>
</evidence>
<dbReference type="GO" id="GO:0005886">
    <property type="term" value="C:plasma membrane"/>
    <property type="evidence" value="ECO:0007669"/>
    <property type="project" value="UniProtKB-SubCell"/>
</dbReference>
<dbReference type="CDD" id="cd06581">
    <property type="entry name" value="TM_PBP1_LivM_like"/>
    <property type="match status" value="1"/>
</dbReference>
<comment type="subcellular location">
    <subcellularLocation>
        <location evidence="1">Cell membrane</location>
        <topology evidence="1">Multi-pass membrane protein</topology>
    </subcellularLocation>
</comment>
<feature type="transmembrane region" description="Helical" evidence="6">
    <location>
        <begin position="208"/>
        <end position="229"/>
    </location>
</feature>
<evidence type="ECO:0000256" key="2">
    <source>
        <dbReference type="ARBA" id="ARBA00022475"/>
    </source>
</evidence>
<gene>
    <name evidence="7" type="ORF">VVAX_02911</name>
</gene>
<dbReference type="InterPro" id="IPR043428">
    <property type="entry name" value="LivM-like"/>
</dbReference>
<evidence type="ECO:0000256" key="1">
    <source>
        <dbReference type="ARBA" id="ARBA00004651"/>
    </source>
</evidence>
<keyword evidence="2" id="KW-1003">Cell membrane</keyword>
<proteinExistence type="predicted"/>
<dbReference type="GO" id="GO:0015658">
    <property type="term" value="F:branched-chain amino acid transmembrane transporter activity"/>
    <property type="evidence" value="ECO:0007669"/>
    <property type="project" value="InterPro"/>
</dbReference>
<evidence type="ECO:0008006" key="8">
    <source>
        <dbReference type="Google" id="ProtNLM"/>
    </source>
</evidence>
<dbReference type="PANTHER" id="PTHR30482:SF10">
    <property type="entry name" value="HIGH-AFFINITY BRANCHED-CHAIN AMINO ACID TRANSPORT PROTEIN BRAE"/>
    <property type="match status" value="1"/>
</dbReference>
<feature type="transmembrane region" description="Helical" evidence="6">
    <location>
        <begin position="111"/>
        <end position="129"/>
    </location>
</feature>
<reference evidence="7" key="1">
    <citation type="submission" date="2019-12" db="EMBL/GenBank/DDBJ databases">
        <authorList>
            <person name="Cremers G."/>
        </authorList>
    </citation>
    <scope>NUCLEOTIDE SEQUENCE</scope>
    <source>
        <strain evidence="7">Vvax</strain>
    </source>
</reference>
<name>A0A679J0P2_VARPD</name>
<feature type="transmembrane region" description="Helical" evidence="6">
    <location>
        <begin position="58"/>
        <end position="76"/>
    </location>
</feature>
<sequence>MTRLFDSRPWLAPLVFILLFVLAPLIPGGYVLYIFTLVLIYTLASFGTNILTGYTNLISMAGAVFFGIGAYGSAILTTHFGVPLVLSMLIAAAVATVVGVLLALPVLRLEEVFLAIATLGFVMISVEIAKSGGELTGGENGMGAPGPTLFGWPLDERAYHLFVAVVLGAALWIARNLSQSHFGRGFLALKGSETASRALGLNATKLKLVAFGVCAFYTGLSGALYAPVVRFIDPSLFNIMVSISFVSMVIVGGLGSIMGSVLGAVFVIGAPQLLTYFGFDQFQRALYGVAMILALMFLPDGLASLLKRRKLPGADDATGTEVPR</sequence>
<dbReference type="InterPro" id="IPR001851">
    <property type="entry name" value="ABC_transp_permease"/>
</dbReference>
<accession>A0A679J0P2</accession>
<dbReference type="AlphaFoldDB" id="A0A679J0P2"/>
<feature type="transmembrane region" description="Helical" evidence="6">
    <location>
        <begin position="285"/>
        <end position="306"/>
    </location>
</feature>
<keyword evidence="5 6" id="KW-0472">Membrane</keyword>
<dbReference type="RefSeq" id="WP_339090516.1">
    <property type="nucleotide sequence ID" value="NZ_LR743507.1"/>
</dbReference>
<organism evidence="7">
    <name type="scientific">Variovorax paradoxus</name>
    <dbReference type="NCBI Taxonomy" id="34073"/>
    <lineage>
        <taxon>Bacteria</taxon>
        <taxon>Pseudomonadati</taxon>
        <taxon>Pseudomonadota</taxon>
        <taxon>Betaproteobacteria</taxon>
        <taxon>Burkholderiales</taxon>
        <taxon>Comamonadaceae</taxon>
        <taxon>Variovorax</taxon>
    </lineage>
</organism>
<dbReference type="PANTHER" id="PTHR30482">
    <property type="entry name" value="HIGH-AFFINITY BRANCHED-CHAIN AMINO ACID TRANSPORT SYSTEM PERMEASE"/>
    <property type="match status" value="1"/>
</dbReference>
<evidence type="ECO:0000256" key="5">
    <source>
        <dbReference type="ARBA" id="ARBA00023136"/>
    </source>
</evidence>
<feature type="transmembrane region" description="Helical" evidence="6">
    <location>
        <begin position="82"/>
        <end position="104"/>
    </location>
</feature>
<keyword evidence="3 6" id="KW-0812">Transmembrane</keyword>